<dbReference type="STRING" id="1449351.RISW2_07535"/>
<accession>X7FFE1</accession>
<keyword evidence="1" id="KW-0732">Signal</keyword>
<keyword evidence="3" id="KW-1185">Reference proteome</keyword>
<dbReference type="RefSeq" id="WP_156943756.1">
    <property type="nucleotide sequence ID" value="NZ_JAME01000002.1"/>
</dbReference>
<organism evidence="2 3">
    <name type="scientific">Roseivivax isoporae LMG 25204</name>
    <dbReference type="NCBI Taxonomy" id="1449351"/>
    <lineage>
        <taxon>Bacteria</taxon>
        <taxon>Pseudomonadati</taxon>
        <taxon>Pseudomonadota</taxon>
        <taxon>Alphaproteobacteria</taxon>
        <taxon>Rhodobacterales</taxon>
        <taxon>Roseobacteraceae</taxon>
        <taxon>Roseivivax</taxon>
    </lineage>
</organism>
<dbReference type="EMBL" id="JAME01000002">
    <property type="protein sequence ID" value="ETX30796.1"/>
    <property type="molecule type" value="Genomic_DNA"/>
</dbReference>
<comment type="caution">
    <text evidence="2">The sequence shown here is derived from an EMBL/GenBank/DDBJ whole genome shotgun (WGS) entry which is preliminary data.</text>
</comment>
<evidence type="ECO:0000313" key="3">
    <source>
        <dbReference type="Proteomes" id="UP000023430"/>
    </source>
</evidence>
<name>X7FFE1_9RHOB</name>
<evidence type="ECO:0000256" key="1">
    <source>
        <dbReference type="SAM" id="SignalP"/>
    </source>
</evidence>
<protein>
    <recommendedName>
        <fullName evidence="4">Adenylosuccinate lyase</fullName>
    </recommendedName>
</protein>
<dbReference type="Proteomes" id="UP000023430">
    <property type="component" value="Unassembled WGS sequence"/>
</dbReference>
<proteinExistence type="predicted"/>
<feature type="signal peptide" evidence="1">
    <location>
        <begin position="1"/>
        <end position="22"/>
    </location>
</feature>
<gene>
    <name evidence="2" type="ORF">RISW2_07535</name>
</gene>
<evidence type="ECO:0000313" key="2">
    <source>
        <dbReference type="EMBL" id="ETX30796.1"/>
    </source>
</evidence>
<feature type="chain" id="PRO_5004978237" description="Adenylosuccinate lyase" evidence="1">
    <location>
        <begin position="23"/>
        <end position="51"/>
    </location>
</feature>
<evidence type="ECO:0008006" key="4">
    <source>
        <dbReference type="Google" id="ProtNLM"/>
    </source>
</evidence>
<dbReference type="eggNOG" id="ENOG5033M3W">
    <property type="taxonomic scope" value="Bacteria"/>
</dbReference>
<dbReference type="AlphaFoldDB" id="X7FFE1"/>
<reference evidence="2 3" key="1">
    <citation type="submission" date="2014-01" db="EMBL/GenBank/DDBJ databases">
        <title>Roseivivax isoporae LMG 25204 Genome Sequencing.</title>
        <authorList>
            <person name="Lai Q."/>
            <person name="Li G."/>
            <person name="Shao Z."/>
        </authorList>
    </citation>
    <scope>NUCLEOTIDE SEQUENCE [LARGE SCALE GENOMIC DNA]</scope>
    <source>
        <strain evidence="2 3">LMG 25204</strain>
    </source>
</reference>
<sequence>MKFRTFVLAAAMAAGAALPAAAECNWSKQAMTCAAGSVYDADSNTCVVVNS</sequence>